<dbReference type="EMBL" id="JAKUCV010000663">
    <property type="protein sequence ID" value="KAJ4849243.1"/>
    <property type="molecule type" value="Genomic_DNA"/>
</dbReference>
<evidence type="ECO:0000313" key="1">
    <source>
        <dbReference type="EMBL" id="KAJ4849243.1"/>
    </source>
</evidence>
<dbReference type="Pfam" id="PF00071">
    <property type="entry name" value="Ras"/>
    <property type="match status" value="1"/>
</dbReference>
<comment type="caution">
    <text evidence="1">The sequence shown here is derived from an EMBL/GenBank/DDBJ whole genome shotgun (WGS) entry which is preliminary data.</text>
</comment>
<dbReference type="Proteomes" id="UP001141552">
    <property type="component" value="Unassembled WGS sequence"/>
</dbReference>
<keyword evidence="2" id="KW-1185">Reference proteome</keyword>
<dbReference type="InterPro" id="IPR001806">
    <property type="entry name" value="Small_GTPase"/>
</dbReference>
<dbReference type="PROSITE" id="PS51419">
    <property type="entry name" value="RAB"/>
    <property type="match status" value="1"/>
</dbReference>
<dbReference type="PROSITE" id="PS51421">
    <property type="entry name" value="RAS"/>
    <property type="match status" value="1"/>
</dbReference>
<dbReference type="AlphaFoldDB" id="A0A9Q0GFE6"/>
<dbReference type="Gene3D" id="3.40.50.300">
    <property type="entry name" value="P-loop containing nucleotide triphosphate hydrolases"/>
    <property type="match status" value="1"/>
</dbReference>
<dbReference type="InterPro" id="IPR050209">
    <property type="entry name" value="Rab_GTPases_membrane_traffic"/>
</dbReference>
<organism evidence="1 2">
    <name type="scientific">Turnera subulata</name>
    <dbReference type="NCBI Taxonomy" id="218843"/>
    <lineage>
        <taxon>Eukaryota</taxon>
        <taxon>Viridiplantae</taxon>
        <taxon>Streptophyta</taxon>
        <taxon>Embryophyta</taxon>
        <taxon>Tracheophyta</taxon>
        <taxon>Spermatophyta</taxon>
        <taxon>Magnoliopsida</taxon>
        <taxon>eudicotyledons</taxon>
        <taxon>Gunneridae</taxon>
        <taxon>Pentapetalae</taxon>
        <taxon>rosids</taxon>
        <taxon>fabids</taxon>
        <taxon>Malpighiales</taxon>
        <taxon>Passifloraceae</taxon>
        <taxon>Turnera</taxon>
    </lineage>
</organism>
<sequence>MLICNKINLAERRRELTTEEGEDFAKELGLIYMEASAKTAQNVLEAFIGIASDIYKTMENVGFICQMSLVG</sequence>
<proteinExistence type="predicted"/>
<reference evidence="1" key="2">
    <citation type="journal article" date="2023" name="Plants (Basel)">
        <title>Annotation of the Turnera subulata (Passifloraceae) Draft Genome Reveals the S-Locus Evolved after the Divergence of Turneroideae from Passifloroideae in a Stepwise Manner.</title>
        <authorList>
            <person name="Henning P.M."/>
            <person name="Roalson E.H."/>
            <person name="Mir W."/>
            <person name="McCubbin A.G."/>
            <person name="Shore J.S."/>
        </authorList>
    </citation>
    <scope>NUCLEOTIDE SEQUENCE</scope>
    <source>
        <strain evidence="1">F60SS</strain>
    </source>
</reference>
<dbReference type="GO" id="GO:0003924">
    <property type="term" value="F:GTPase activity"/>
    <property type="evidence" value="ECO:0007669"/>
    <property type="project" value="InterPro"/>
</dbReference>
<dbReference type="SUPFAM" id="SSF52540">
    <property type="entry name" value="P-loop containing nucleoside triphosphate hydrolases"/>
    <property type="match status" value="1"/>
</dbReference>
<dbReference type="InterPro" id="IPR027417">
    <property type="entry name" value="P-loop_NTPase"/>
</dbReference>
<dbReference type="PANTHER" id="PTHR47979">
    <property type="entry name" value="DRAB11-RELATED"/>
    <property type="match status" value="1"/>
</dbReference>
<dbReference type="GO" id="GO:0005525">
    <property type="term" value="F:GTP binding"/>
    <property type="evidence" value="ECO:0007669"/>
    <property type="project" value="InterPro"/>
</dbReference>
<protein>
    <submittedName>
        <fullName evidence="1">Ras- protein RABB1c</fullName>
    </submittedName>
</protein>
<evidence type="ECO:0000313" key="2">
    <source>
        <dbReference type="Proteomes" id="UP001141552"/>
    </source>
</evidence>
<gene>
    <name evidence="1" type="primary">RABB1C_3</name>
    <name evidence="1" type="ORF">Tsubulata_040443</name>
</gene>
<accession>A0A9Q0GFE6</accession>
<name>A0A9Q0GFE6_9ROSI</name>
<reference evidence="1" key="1">
    <citation type="submission" date="2022-02" db="EMBL/GenBank/DDBJ databases">
        <authorList>
            <person name="Henning P.M."/>
            <person name="McCubbin A.G."/>
            <person name="Shore J.S."/>
        </authorList>
    </citation>
    <scope>NUCLEOTIDE SEQUENCE</scope>
    <source>
        <strain evidence="1">F60SS</strain>
        <tissue evidence="1">Leaves</tissue>
    </source>
</reference>